<feature type="transmembrane region" description="Helical" evidence="1">
    <location>
        <begin position="487"/>
        <end position="509"/>
    </location>
</feature>
<feature type="transmembrane region" description="Helical" evidence="1">
    <location>
        <begin position="393"/>
        <end position="417"/>
    </location>
</feature>
<reference evidence="3" key="1">
    <citation type="submission" date="2017-09" db="EMBL/GenBank/DDBJ databases">
        <title>Depth-based differentiation of microbial function through sediment-hosted aquifers and enrichment of novel symbionts in the deep terrestrial subsurface.</title>
        <authorList>
            <person name="Probst A.J."/>
            <person name="Ladd B."/>
            <person name="Jarett J.K."/>
            <person name="Geller-Mcgrath D.E."/>
            <person name="Sieber C.M.K."/>
            <person name="Emerson J.B."/>
            <person name="Anantharaman K."/>
            <person name="Thomas B.C."/>
            <person name="Malmstrom R."/>
            <person name="Stieglmeier M."/>
            <person name="Klingl A."/>
            <person name="Woyke T."/>
            <person name="Ryan C.M."/>
            <person name="Banfield J.F."/>
        </authorList>
    </citation>
    <scope>NUCLEOTIDE SEQUENCE [LARGE SCALE GENOMIC DNA]</scope>
</reference>
<feature type="transmembrane region" description="Helical" evidence="1">
    <location>
        <begin position="332"/>
        <end position="355"/>
    </location>
</feature>
<comment type="caution">
    <text evidence="2">The sequence shown here is derived from an EMBL/GenBank/DDBJ whole genome shotgun (WGS) entry which is preliminary data.</text>
</comment>
<organism evidence="2 3">
    <name type="scientific">Candidatus Portnoybacteria bacterium CG03_land_8_20_14_0_80_41_10</name>
    <dbReference type="NCBI Taxonomy" id="1974808"/>
    <lineage>
        <taxon>Bacteria</taxon>
        <taxon>Candidatus Portnoyibacteriota</taxon>
    </lineage>
</organism>
<dbReference type="AlphaFoldDB" id="A0A2M7BU09"/>
<gene>
    <name evidence="2" type="ORF">COS49_02610</name>
</gene>
<keyword evidence="1" id="KW-0812">Transmembrane</keyword>
<dbReference type="EMBL" id="PEUX01000059">
    <property type="protein sequence ID" value="PIV10054.1"/>
    <property type="molecule type" value="Genomic_DNA"/>
</dbReference>
<evidence type="ECO:0000313" key="3">
    <source>
        <dbReference type="Proteomes" id="UP000229894"/>
    </source>
</evidence>
<feature type="transmembrane region" description="Helical" evidence="1">
    <location>
        <begin position="423"/>
        <end position="440"/>
    </location>
</feature>
<feature type="transmembrane region" description="Helical" evidence="1">
    <location>
        <begin position="301"/>
        <end position="320"/>
    </location>
</feature>
<accession>A0A2M7BU09</accession>
<protein>
    <submittedName>
        <fullName evidence="2">Uncharacterized protein</fullName>
    </submittedName>
</protein>
<evidence type="ECO:0000313" key="2">
    <source>
        <dbReference type="EMBL" id="PIV10054.1"/>
    </source>
</evidence>
<sequence length="524" mass="61132">MSIVSSSTEKLVRRFKGFIPTKSDEPSSTIHVDYIASKVASFYEKIRKILDYQEEHLFRKNAIDRILKRRLFIQQNSKNEIAYPLICELIRAGYLPNDAIPENKIEKVGLIIDKYLLLLDASAEINALQKEEILNWLISLASCEIEEKLAPPFKDEALSDYMYEVIKEKIVLKNINFSQEEKETQIFIAVQKALLRADQALLSYRLVKWHYPEWTNPSQEFLSQMIPQLESLKEAVFKEISHPLGPKFFQITNRYNTPFLVLGDALLNNPDLVLQPEKLEGEITKAYQERYQHSKNKLRRAAIYSTASLFVTKILLALAIEVPFDLYVTHQLIPLNLSINIIFPPFLMFLIIMTIKPPAETNAQRVILEVMKIVYQNKKEETYEIKASTKKGWFLRGAINLFYLISFLISFGLIIWGLTKLNFSWLSIIIFLVFISLICFTGLKIRQQSKGLSVEKEKETGWLFIIDLFALPLVRVGQWLSHQWAKFNILIVVFNLILEVPFQIFVEFLENWHRFLKEKKEEIQ</sequence>
<proteinExistence type="predicted"/>
<keyword evidence="1" id="KW-1133">Transmembrane helix</keyword>
<keyword evidence="1" id="KW-0472">Membrane</keyword>
<name>A0A2M7BU09_9BACT</name>
<dbReference type="Proteomes" id="UP000229894">
    <property type="component" value="Unassembled WGS sequence"/>
</dbReference>
<evidence type="ECO:0000256" key="1">
    <source>
        <dbReference type="SAM" id="Phobius"/>
    </source>
</evidence>